<dbReference type="SUPFAM" id="SSF46689">
    <property type="entry name" value="Homeodomain-like"/>
    <property type="match status" value="1"/>
</dbReference>
<evidence type="ECO:0000256" key="2">
    <source>
        <dbReference type="ARBA" id="ARBA00022840"/>
    </source>
</evidence>
<evidence type="ECO:0000256" key="5">
    <source>
        <dbReference type="ARBA" id="ARBA00023163"/>
    </source>
</evidence>
<dbReference type="PANTHER" id="PTHR32071">
    <property type="entry name" value="TRANSCRIPTIONAL REGULATORY PROTEIN"/>
    <property type="match status" value="1"/>
</dbReference>
<keyword evidence="3" id="KW-0805">Transcription regulation</keyword>
<dbReference type="SUPFAM" id="SSF52540">
    <property type="entry name" value="P-loop containing nucleoside triphosphate hydrolases"/>
    <property type="match status" value="1"/>
</dbReference>
<keyword evidence="2" id="KW-0067">ATP-binding</keyword>
<dbReference type="GO" id="GO:0000160">
    <property type="term" value="P:phosphorelay signal transduction system"/>
    <property type="evidence" value="ECO:0007669"/>
    <property type="project" value="InterPro"/>
</dbReference>
<dbReference type="PROSITE" id="PS00688">
    <property type="entry name" value="SIGMA54_INTERACT_3"/>
    <property type="match status" value="1"/>
</dbReference>
<dbReference type="EMBL" id="LNQE01000163">
    <property type="protein sequence ID" value="KUG28876.1"/>
    <property type="molecule type" value="Genomic_DNA"/>
</dbReference>
<dbReference type="SMART" id="SM00382">
    <property type="entry name" value="AAA"/>
    <property type="match status" value="1"/>
</dbReference>
<dbReference type="GO" id="GO:0003677">
    <property type="term" value="F:DNA binding"/>
    <property type="evidence" value="ECO:0007669"/>
    <property type="project" value="UniProtKB-KW"/>
</dbReference>
<dbReference type="SMART" id="SM00448">
    <property type="entry name" value="REC"/>
    <property type="match status" value="1"/>
</dbReference>
<dbReference type="Pfam" id="PF00072">
    <property type="entry name" value="Response_reg"/>
    <property type="match status" value="1"/>
</dbReference>
<dbReference type="InterPro" id="IPR011006">
    <property type="entry name" value="CheY-like_superfamily"/>
</dbReference>
<dbReference type="AlphaFoldDB" id="A0A0W8G761"/>
<sequence>MSPAQGILVVDDQEDFTRGLTRLLRGRFPDCPVQEAFSGPAALELLHTGRFHLMLTDLRMPAMNGLALLAAALAVCPQLSVIMLTAHGSIETAVEALKAGAYDFLTKPVETDALCRVVEKGLERARLKDENTRLRTLLGGRETRLLGESQAMHRLRSAVAAIALSDYTVLVRGESGTGKDLTARLIHDLSPRRDKPFIAVNCPAIPAELLESEMFGHVRGAFTGAERDREGLFAAAEGSTLHLDEIGDIPLSLQTKLLRVLQEREVRPVGSDKSRPVNVRIVASTNQDLEAKIRDKSFREDLYYRLNVLSIEAPPLRERACDIPLLAGHFLALAAAEMGAPSKEVDPEVFQYLSLRPWPGNVRELQNYMRRLAVFCPGLHVDMGAVRLVEGSGKPGAQDIAPGGAPYKTAKEQLLHRFTEDYVCELLTRTGGNISEAGRLSGLSRVALQKMLSRLGLDAEQFRQG</sequence>
<evidence type="ECO:0000256" key="3">
    <source>
        <dbReference type="ARBA" id="ARBA00023015"/>
    </source>
</evidence>
<dbReference type="PANTHER" id="PTHR32071:SF117">
    <property type="entry name" value="PTS-DEPENDENT DIHYDROXYACETONE KINASE OPERON REGULATORY PROTEIN-RELATED"/>
    <property type="match status" value="1"/>
</dbReference>
<dbReference type="Gene3D" id="3.40.50.300">
    <property type="entry name" value="P-loop containing nucleotide triphosphate hydrolases"/>
    <property type="match status" value="1"/>
</dbReference>
<dbReference type="InterPro" id="IPR025944">
    <property type="entry name" value="Sigma_54_int_dom_CS"/>
</dbReference>
<keyword evidence="5" id="KW-0804">Transcription</keyword>
<gene>
    <name evidence="8" type="ORF">ASZ90_001241</name>
</gene>
<dbReference type="PROSITE" id="PS50110">
    <property type="entry name" value="RESPONSE_REGULATORY"/>
    <property type="match status" value="1"/>
</dbReference>
<reference evidence="8" key="1">
    <citation type="journal article" date="2015" name="Proc. Natl. Acad. Sci. U.S.A.">
        <title>Networks of energetic and metabolic interactions define dynamics in microbial communities.</title>
        <authorList>
            <person name="Embree M."/>
            <person name="Liu J.K."/>
            <person name="Al-Bassam M.M."/>
            <person name="Zengler K."/>
        </authorList>
    </citation>
    <scope>NUCLEOTIDE SEQUENCE</scope>
</reference>
<name>A0A0W8G761_9ZZZZ</name>
<organism evidence="8">
    <name type="scientific">hydrocarbon metagenome</name>
    <dbReference type="NCBI Taxonomy" id="938273"/>
    <lineage>
        <taxon>unclassified sequences</taxon>
        <taxon>metagenomes</taxon>
        <taxon>ecological metagenomes</taxon>
    </lineage>
</organism>
<dbReference type="Pfam" id="PF00158">
    <property type="entry name" value="Sigma54_activat"/>
    <property type="match status" value="1"/>
</dbReference>
<feature type="domain" description="Response regulatory" evidence="7">
    <location>
        <begin position="6"/>
        <end position="122"/>
    </location>
</feature>
<dbReference type="SUPFAM" id="SSF52172">
    <property type="entry name" value="CheY-like"/>
    <property type="match status" value="1"/>
</dbReference>
<keyword evidence="4" id="KW-0238">DNA-binding</keyword>
<dbReference type="InterPro" id="IPR009057">
    <property type="entry name" value="Homeodomain-like_sf"/>
</dbReference>
<dbReference type="Gene3D" id="1.10.10.60">
    <property type="entry name" value="Homeodomain-like"/>
    <property type="match status" value="1"/>
</dbReference>
<dbReference type="Pfam" id="PF25601">
    <property type="entry name" value="AAA_lid_14"/>
    <property type="match status" value="1"/>
</dbReference>
<evidence type="ECO:0000259" key="7">
    <source>
        <dbReference type="PROSITE" id="PS50110"/>
    </source>
</evidence>
<proteinExistence type="predicted"/>
<dbReference type="InterPro" id="IPR027417">
    <property type="entry name" value="P-loop_NTPase"/>
</dbReference>
<keyword evidence="1" id="KW-0547">Nucleotide-binding</keyword>
<dbReference type="InterPro" id="IPR002078">
    <property type="entry name" value="Sigma_54_int"/>
</dbReference>
<dbReference type="GO" id="GO:0006355">
    <property type="term" value="P:regulation of DNA-templated transcription"/>
    <property type="evidence" value="ECO:0007669"/>
    <property type="project" value="InterPro"/>
</dbReference>
<dbReference type="InterPro" id="IPR058031">
    <property type="entry name" value="AAA_lid_NorR"/>
</dbReference>
<dbReference type="InterPro" id="IPR003593">
    <property type="entry name" value="AAA+_ATPase"/>
</dbReference>
<dbReference type="Gene3D" id="3.40.50.2300">
    <property type="match status" value="1"/>
</dbReference>
<accession>A0A0W8G761</accession>
<dbReference type="PROSITE" id="PS50045">
    <property type="entry name" value="SIGMA54_INTERACT_4"/>
    <property type="match status" value="1"/>
</dbReference>
<dbReference type="CDD" id="cd00009">
    <property type="entry name" value="AAA"/>
    <property type="match status" value="1"/>
</dbReference>
<evidence type="ECO:0000313" key="8">
    <source>
        <dbReference type="EMBL" id="KUG28876.1"/>
    </source>
</evidence>
<evidence type="ECO:0000256" key="1">
    <source>
        <dbReference type="ARBA" id="ARBA00022741"/>
    </source>
</evidence>
<comment type="caution">
    <text evidence="8">The sequence shown here is derived from an EMBL/GenBank/DDBJ whole genome shotgun (WGS) entry which is preliminary data.</text>
</comment>
<dbReference type="Gene3D" id="1.10.8.60">
    <property type="match status" value="1"/>
</dbReference>
<evidence type="ECO:0000259" key="6">
    <source>
        <dbReference type="PROSITE" id="PS50045"/>
    </source>
</evidence>
<feature type="domain" description="Sigma-54 factor interaction" evidence="6">
    <location>
        <begin position="145"/>
        <end position="374"/>
    </location>
</feature>
<dbReference type="FunFam" id="3.40.50.300:FF:000006">
    <property type="entry name" value="DNA-binding transcriptional regulator NtrC"/>
    <property type="match status" value="1"/>
</dbReference>
<dbReference type="GO" id="GO:0005524">
    <property type="term" value="F:ATP binding"/>
    <property type="evidence" value="ECO:0007669"/>
    <property type="project" value="UniProtKB-KW"/>
</dbReference>
<protein>
    <submittedName>
        <fullName evidence="8">Sigma-54 dependent transcriptional regulator/response regulator</fullName>
    </submittedName>
</protein>
<evidence type="ECO:0000256" key="4">
    <source>
        <dbReference type="ARBA" id="ARBA00023125"/>
    </source>
</evidence>
<dbReference type="InterPro" id="IPR001789">
    <property type="entry name" value="Sig_transdc_resp-reg_receiver"/>
</dbReference>